<dbReference type="Gene3D" id="3.10.150.10">
    <property type="entry name" value="DNA Polymerase III, subunit A, domain 2"/>
    <property type="match status" value="1"/>
</dbReference>
<dbReference type="InterPro" id="IPR022635">
    <property type="entry name" value="DNA_polIII_beta_C"/>
</dbReference>
<dbReference type="InterPro" id="IPR001001">
    <property type="entry name" value="DNA_polIII_beta"/>
</dbReference>
<dbReference type="InterPro" id="IPR022637">
    <property type="entry name" value="DNA_polIII_beta_cen"/>
</dbReference>
<dbReference type="EMBL" id="PCXE01000020">
    <property type="protein sequence ID" value="PIR26523.1"/>
    <property type="molecule type" value="Genomic_DNA"/>
</dbReference>
<dbReference type="CDD" id="cd00140">
    <property type="entry name" value="beta_clamp"/>
    <property type="match status" value="1"/>
</dbReference>
<dbReference type="PIRSF" id="PIRSF000804">
    <property type="entry name" value="DNA_pol_III_b"/>
    <property type="match status" value="1"/>
</dbReference>
<evidence type="ECO:0000256" key="6">
    <source>
        <dbReference type="ARBA" id="ARBA00022705"/>
    </source>
</evidence>
<evidence type="ECO:0000313" key="13">
    <source>
        <dbReference type="EMBL" id="PIR26523.1"/>
    </source>
</evidence>
<comment type="similarity">
    <text evidence="2 9">Belongs to the beta sliding clamp family.</text>
</comment>
<dbReference type="NCBIfam" id="TIGR00663">
    <property type="entry name" value="dnan"/>
    <property type="match status" value="1"/>
</dbReference>
<dbReference type="GO" id="GO:0003677">
    <property type="term" value="F:DNA binding"/>
    <property type="evidence" value="ECO:0007669"/>
    <property type="project" value="UniProtKB-UniRule"/>
</dbReference>
<gene>
    <name evidence="13" type="primary">dnaN</name>
    <name evidence="13" type="ORF">COV41_01290</name>
</gene>
<feature type="domain" description="DNA polymerase III beta sliding clamp C-terminal" evidence="12">
    <location>
        <begin position="249"/>
        <end position="371"/>
    </location>
</feature>
<organism evidence="13 14">
    <name type="scientific">Candidatus Brennerbacteria bacterium CG11_big_fil_rev_8_21_14_0_20_43_10</name>
    <dbReference type="NCBI Taxonomy" id="1974523"/>
    <lineage>
        <taxon>Bacteria</taxon>
        <taxon>Candidatus Brenneribacteriota</taxon>
    </lineage>
</organism>
<evidence type="ECO:0000256" key="3">
    <source>
        <dbReference type="ARBA" id="ARBA00022490"/>
    </source>
</evidence>
<evidence type="ECO:0000313" key="14">
    <source>
        <dbReference type="Proteomes" id="UP000236846"/>
    </source>
</evidence>
<comment type="subunit">
    <text evidence="9">Forms a ring-shaped head-to-tail homodimer around DNA.</text>
</comment>
<keyword evidence="8" id="KW-0238">DNA-binding</keyword>
<dbReference type="Pfam" id="PF02768">
    <property type="entry name" value="DNA_pol3_beta_3"/>
    <property type="match status" value="1"/>
</dbReference>
<dbReference type="InterPro" id="IPR046938">
    <property type="entry name" value="DNA_clamp_sf"/>
</dbReference>
<dbReference type="GO" id="GO:0009360">
    <property type="term" value="C:DNA polymerase III complex"/>
    <property type="evidence" value="ECO:0007669"/>
    <property type="project" value="InterPro"/>
</dbReference>
<comment type="function">
    <text evidence="9">Confers DNA tethering and processivity to DNA polymerases and other proteins. Acts as a clamp, forming a ring around DNA (a reaction catalyzed by the clamp-loading complex) which diffuses in an ATP-independent manner freely and bidirectionally along dsDNA. Initially characterized for its ability to contact the catalytic subunit of DNA polymerase III (Pol III), a complex, multichain enzyme responsible for most of the replicative synthesis in bacteria; Pol III exhibits 3'-5' exonuclease proofreading activity. The beta chain is required for initiation of replication as well as for processivity of DNA replication.</text>
</comment>
<dbReference type="GO" id="GO:0008408">
    <property type="term" value="F:3'-5' exonuclease activity"/>
    <property type="evidence" value="ECO:0007669"/>
    <property type="project" value="InterPro"/>
</dbReference>
<evidence type="ECO:0000256" key="9">
    <source>
        <dbReference type="PIRNR" id="PIRNR000804"/>
    </source>
</evidence>
<proteinExistence type="inferred from homology"/>
<dbReference type="Pfam" id="PF02767">
    <property type="entry name" value="DNA_pol3_beta_2"/>
    <property type="match status" value="1"/>
</dbReference>
<evidence type="ECO:0000259" key="10">
    <source>
        <dbReference type="Pfam" id="PF00712"/>
    </source>
</evidence>
<dbReference type="Pfam" id="PF00712">
    <property type="entry name" value="DNA_pol3_beta"/>
    <property type="match status" value="1"/>
</dbReference>
<comment type="subcellular location">
    <subcellularLocation>
        <location evidence="1 9">Cytoplasm</location>
    </subcellularLocation>
</comment>
<keyword evidence="4 9" id="KW-0808">Transferase</keyword>
<dbReference type="GO" id="GO:0003887">
    <property type="term" value="F:DNA-directed DNA polymerase activity"/>
    <property type="evidence" value="ECO:0007669"/>
    <property type="project" value="UniProtKB-UniRule"/>
</dbReference>
<dbReference type="GO" id="GO:0005737">
    <property type="term" value="C:cytoplasm"/>
    <property type="evidence" value="ECO:0007669"/>
    <property type="project" value="UniProtKB-SubCell"/>
</dbReference>
<sequence>MKFTALVEHIKKALFFAERALGKSSHLPILGTFLVHAEKNKVTISATNLEIGITTSISAKVDTEGKIAVPAHAFTAFANQLNDVKAIFETDKKSLKANTDSYHASFQGFDAEDFPLIPKVSDSQRVELESVYFAHALEQVITAASVSDLRPELVSACMFIDPDGDIKIASTDTFRLAEKTIPRSEIKLNITEPKTCLIPLRTAQEVMRVAKEKLEPIEIAIDANQVLFRWKETEMVSRLLEGEFPDYQAVIPKQFQSEATISYARFLEALKVTGIFSSRLNDVKIRIDPTAKAVILRAADSSVGENEARVPVEDVKGNDLEVVFNFKFLLDGTNAFDAKDKLYIGFSDADKPALIKPYGDASYFYILMPLRM</sequence>
<evidence type="ECO:0000256" key="1">
    <source>
        <dbReference type="ARBA" id="ARBA00004496"/>
    </source>
</evidence>
<evidence type="ECO:0000259" key="12">
    <source>
        <dbReference type="Pfam" id="PF02768"/>
    </source>
</evidence>
<dbReference type="GO" id="GO:0006271">
    <property type="term" value="P:DNA strand elongation involved in DNA replication"/>
    <property type="evidence" value="ECO:0007669"/>
    <property type="project" value="TreeGrafter"/>
</dbReference>
<dbReference type="InterPro" id="IPR022634">
    <property type="entry name" value="DNA_polIII_beta_N"/>
</dbReference>
<name>A0A2H0PWT6_9BACT</name>
<keyword evidence="6 9" id="KW-0235">DNA replication</keyword>
<evidence type="ECO:0000256" key="8">
    <source>
        <dbReference type="ARBA" id="ARBA00023125"/>
    </source>
</evidence>
<reference evidence="13 14" key="1">
    <citation type="submission" date="2017-09" db="EMBL/GenBank/DDBJ databases">
        <title>Depth-based differentiation of microbial function through sediment-hosted aquifers and enrichment of novel symbionts in the deep terrestrial subsurface.</title>
        <authorList>
            <person name="Probst A.J."/>
            <person name="Ladd B."/>
            <person name="Jarett J.K."/>
            <person name="Geller-Mcgrath D.E."/>
            <person name="Sieber C.M."/>
            <person name="Emerson J.B."/>
            <person name="Anantharaman K."/>
            <person name="Thomas B.C."/>
            <person name="Malmstrom R."/>
            <person name="Stieglmeier M."/>
            <person name="Klingl A."/>
            <person name="Woyke T."/>
            <person name="Ryan C.M."/>
            <person name="Banfield J.F."/>
        </authorList>
    </citation>
    <scope>NUCLEOTIDE SEQUENCE [LARGE SCALE GENOMIC DNA]</scope>
    <source>
        <strain evidence="13">CG11_big_fil_rev_8_21_14_0_20_43_10</strain>
    </source>
</reference>
<keyword evidence="3 9" id="KW-0963">Cytoplasm</keyword>
<dbReference type="AlphaFoldDB" id="A0A2H0PWT6"/>
<evidence type="ECO:0000256" key="5">
    <source>
        <dbReference type="ARBA" id="ARBA00022695"/>
    </source>
</evidence>
<dbReference type="Proteomes" id="UP000236846">
    <property type="component" value="Unassembled WGS sequence"/>
</dbReference>
<dbReference type="Gene3D" id="3.70.10.10">
    <property type="match status" value="1"/>
</dbReference>
<dbReference type="PANTHER" id="PTHR30478">
    <property type="entry name" value="DNA POLYMERASE III SUBUNIT BETA"/>
    <property type="match status" value="1"/>
</dbReference>
<keyword evidence="5 9" id="KW-0548">Nucleotidyltransferase</keyword>
<evidence type="ECO:0000259" key="11">
    <source>
        <dbReference type="Pfam" id="PF02767"/>
    </source>
</evidence>
<feature type="domain" description="DNA polymerase III beta sliding clamp N-terminal" evidence="10">
    <location>
        <begin position="1"/>
        <end position="118"/>
    </location>
</feature>
<dbReference type="SMART" id="SM00480">
    <property type="entry name" value="POL3Bc"/>
    <property type="match status" value="1"/>
</dbReference>
<feature type="domain" description="DNA polymerase III beta sliding clamp central" evidence="11">
    <location>
        <begin position="128"/>
        <end position="246"/>
    </location>
</feature>
<dbReference type="SUPFAM" id="SSF55979">
    <property type="entry name" value="DNA clamp"/>
    <property type="match status" value="3"/>
</dbReference>
<evidence type="ECO:0000256" key="2">
    <source>
        <dbReference type="ARBA" id="ARBA00010752"/>
    </source>
</evidence>
<accession>A0A2H0PWT6</accession>
<comment type="caution">
    <text evidence="13">The sequence shown here is derived from an EMBL/GenBank/DDBJ whole genome shotgun (WGS) entry which is preliminary data.</text>
</comment>
<evidence type="ECO:0000256" key="7">
    <source>
        <dbReference type="ARBA" id="ARBA00022932"/>
    </source>
</evidence>
<dbReference type="PANTHER" id="PTHR30478:SF0">
    <property type="entry name" value="BETA SLIDING CLAMP"/>
    <property type="match status" value="1"/>
</dbReference>
<protein>
    <recommendedName>
        <fullName evidence="9">Beta sliding clamp</fullName>
    </recommendedName>
</protein>
<evidence type="ECO:0000256" key="4">
    <source>
        <dbReference type="ARBA" id="ARBA00022679"/>
    </source>
</evidence>
<keyword evidence="7 9" id="KW-0239">DNA-directed DNA polymerase</keyword>